<dbReference type="SUPFAM" id="SSF47769">
    <property type="entry name" value="SAM/Pointed domain"/>
    <property type="match status" value="1"/>
</dbReference>
<sequence length="424" mass="49334">MISHRLRSLPVTGYYEYLSQTRFRVNVTPNEGIDSEETPIKNTPHCVSMLMENGNNKPSLIKSSSLDNVQHQLSNLNDKDVTKWSSTEVQRWVEDQCRKFELTKATTEKFQMNGQALVLLTKHDFLRRSPDGGEILYYALQRLINPNKFNSVRVGQSLFKTKPTTRQNPRIIELDSDTDEHNSVTSNSSSTKPIVEEPDDPPLSRSPDSDSLYENYQQQPQQQYPHSFIYSNPHIRQTVFTIPTAPTAPYYHQQQAYPNAYMYPQHPIHPTHPQMPQQQFFHAAHPQVQPNIHFMNQYYPMMAAQGILIEAIEHEEANNLLANGVTSPSQSNDTSTTGGLRFDGRENLYLVTMNGQRFIMTEEYIKQIVLEIQQQQQQQQQQQHFQQQHFHQQQQQQFQQPHYSYQPPHPQPQQPVHDNVYYTT</sequence>
<comment type="caution">
    <text evidence="3">The sequence shown here is derived from an EMBL/GenBank/DDBJ whole genome shotgun (WGS) entry which is preliminary data.</text>
</comment>
<keyword evidence="6" id="KW-1185">Reference proteome</keyword>
<dbReference type="OrthoDB" id="10042983at2759"/>
<dbReference type="Gene3D" id="1.10.150.50">
    <property type="entry name" value="Transcription Factor, Ets-1"/>
    <property type="match status" value="1"/>
</dbReference>
<feature type="compositionally biased region" description="Polar residues" evidence="1">
    <location>
        <begin position="183"/>
        <end position="192"/>
    </location>
</feature>
<dbReference type="EMBL" id="CAJNOM010000269">
    <property type="protein sequence ID" value="CAF1304268.1"/>
    <property type="molecule type" value="Genomic_DNA"/>
</dbReference>
<dbReference type="InterPro" id="IPR003118">
    <property type="entry name" value="Pointed_dom"/>
</dbReference>
<dbReference type="AlphaFoldDB" id="A0A814GTH0"/>
<evidence type="ECO:0000313" key="4">
    <source>
        <dbReference type="EMBL" id="CAF1303214.1"/>
    </source>
</evidence>
<gene>
    <name evidence="3" type="ORF">BJG266_LOCUS15937</name>
    <name evidence="4" type="ORF">QVE165_LOCUS31365</name>
    <name evidence="5" type="ORF">QVE165_LOCUS31423</name>
</gene>
<proteinExistence type="predicted"/>
<evidence type="ECO:0000313" key="5">
    <source>
        <dbReference type="EMBL" id="CAF1304268.1"/>
    </source>
</evidence>
<feature type="region of interest" description="Disordered" evidence="1">
    <location>
        <begin position="382"/>
        <end position="424"/>
    </location>
</feature>
<name>A0A814GTH0_9BILA</name>
<dbReference type="EMBL" id="CAJNOM010000268">
    <property type="protein sequence ID" value="CAF1303214.1"/>
    <property type="molecule type" value="Genomic_DNA"/>
</dbReference>
<evidence type="ECO:0000256" key="1">
    <source>
        <dbReference type="SAM" id="MobiDB-lite"/>
    </source>
</evidence>
<feature type="region of interest" description="Disordered" evidence="1">
    <location>
        <begin position="160"/>
        <end position="218"/>
    </location>
</feature>
<organism evidence="3 7">
    <name type="scientific">Adineta steineri</name>
    <dbReference type="NCBI Taxonomy" id="433720"/>
    <lineage>
        <taxon>Eukaryota</taxon>
        <taxon>Metazoa</taxon>
        <taxon>Spiralia</taxon>
        <taxon>Gnathifera</taxon>
        <taxon>Rotifera</taxon>
        <taxon>Eurotatoria</taxon>
        <taxon>Bdelloidea</taxon>
        <taxon>Adinetida</taxon>
        <taxon>Adinetidae</taxon>
        <taxon>Adineta</taxon>
    </lineage>
</organism>
<dbReference type="Proteomes" id="UP000663877">
    <property type="component" value="Unassembled WGS sequence"/>
</dbReference>
<evidence type="ECO:0000313" key="3">
    <source>
        <dbReference type="EMBL" id="CAF1001140.1"/>
    </source>
</evidence>
<dbReference type="Pfam" id="PF02198">
    <property type="entry name" value="SAM_PNT"/>
    <property type="match status" value="1"/>
</dbReference>
<feature type="compositionally biased region" description="Low complexity" evidence="1">
    <location>
        <begin position="382"/>
        <end position="406"/>
    </location>
</feature>
<evidence type="ECO:0000313" key="7">
    <source>
        <dbReference type="Proteomes" id="UP000663877"/>
    </source>
</evidence>
<evidence type="ECO:0000313" key="6">
    <source>
        <dbReference type="Proteomes" id="UP000663832"/>
    </source>
</evidence>
<dbReference type="EMBL" id="CAJNOI010000072">
    <property type="protein sequence ID" value="CAF1001140.1"/>
    <property type="molecule type" value="Genomic_DNA"/>
</dbReference>
<accession>A0A814GTH0</accession>
<evidence type="ECO:0000259" key="2">
    <source>
        <dbReference type="PROSITE" id="PS51433"/>
    </source>
</evidence>
<dbReference type="PROSITE" id="PS51433">
    <property type="entry name" value="PNT"/>
    <property type="match status" value="1"/>
</dbReference>
<reference evidence="3" key="1">
    <citation type="submission" date="2021-02" db="EMBL/GenBank/DDBJ databases">
        <authorList>
            <person name="Nowell W R."/>
        </authorList>
    </citation>
    <scope>NUCLEOTIDE SEQUENCE</scope>
</reference>
<dbReference type="SMART" id="SM00251">
    <property type="entry name" value="SAM_PNT"/>
    <property type="match status" value="1"/>
</dbReference>
<dbReference type="Proteomes" id="UP000663832">
    <property type="component" value="Unassembled WGS sequence"/>
</dbReference>
<protein>
    <recommendedName>
        <fullName evidence="2">PNT domain-containing protein</fullName>
    </recommendedName>
</protein>
<dbReference type="GO" id="GO:0043565">
    <property type="term" value="F:sequence-specific DNA binding"/>
    <property type="evidence" value="ECO:0007669"/>
    <property type="project" value="InterPro"/>
</dbReference>
<dbReference type="InterPro" id="IPR013761">
    <property type="entry name" value="SAM/pointed_sf"/>
</dbReference>
<feature type="compositionally biased region" description="Low complexity" evidence="1">
    <location>
        <begin position="203"/>
        <end position="218"/>
    </location>
</feature>
<feature type="domain" description="PNT" evidence="2">
    <location>
        <begin position="63"/>
        <end position="147"/>
    </location>
</feature>